<organism evidence="6 7">
    <name type="scientific">Stagnihabitans tardus</name>
    <dbReference type="NCBI Taxonomy" id="2699202"/>
    <lineage>
        <taxon>Bacteria</taxon>
        <taxon>Pseudomonadati</taxon>
        <taxon>Pseudomonadota</taxon>
        <taxon>Alphaproteobacteria</taxon>
        <taxon>Rhodobacterales</taxon>
        <taxon>Paracoccaceae</taxon>
        <taxon>Stagnihabitans</taxon>
    </lineage>
</organism>
<evidence type="ECO:0000313" key="6">
    <source>
        <dbReference type="EMBL" id="NBZ87507.1"/>
    </source>
</evidence>
<dbReference type="Gene3D" id="3.40.190.10">
    <property type="entry name" value="Periplasmic binding protein-like II"/>
    <property type="match status" value="2"/>
</dbReference>
<comment type="caution">
    <text evidence="6">The sequence shown here is derived from an EMBL/GenBank/DDBJ whole genome shotgun (WGS) entry which is preliminary data.</text>
</comment>
<name>A0AAE4Y7S7_9RHOB</name>
<dbReference type="PANTHER" id="PTHR30346:SF28">
    <property type="entry name" value="HTH-TYPE TRANSCRIPTIONAL REGULATOR CYNR"/>
    <property type="match status" value="1"/>
</dbReference>
<dbReference type="RefSeq" id="WP_168774318.1">
    <property type="nucleotide sequence ID" value="NZ_JAABNR010000006.1"/>
</dbReference>
<dbReference type="GO" id="GO:0003700">
    <property type="term" value="F:DNA-binding transcription factor activity"/>
    <property type="evidence" value="ECO:0007669"/>
    <property type="project" value="InterPro"/>
</dbReference>
<evidence type="ECO:0000259" key="5">
    <source>
        <dbReference type="PROSITE" id="PS50931"/>
    </source>
</evidence>
<dbReference type="SUPFAM" id="SSF53850">
    <property type="entry name" value="Periplasmic binding protein-like II"/>
    <property type="match status" value="1"/>
</dbReference>
<dbReference type="PRINTS" id="PR00039">
    <property type="entry name" value="HTHLYSR"/>
</dbReference>
<dbReference type="GO" id="GO:0003677">
    <property type="term" value="F:DNA binding"/>
    <property type="evidence" value="ECO:0007669"/>
    <property type="project" value="UniProtKB-KW"/>
</dbReference>
<dbReference type="Proteomes" id="UP001193501">
    <property type="component" value="Unassembled WGS sequence"/>
</dbReference>
<feature type="domain" description="HTH lysR-type" evidence="5">
    <location>
        <begin position="4"/>
        <end position="62"/>
    </location>
</feature>
<keyword evidence="7" id="KW-1185">Reference proteome</keyword>
<evidence type="ECO:0000256" key="2">
    <source>
        <dbReference type="ARBA" id="ARBA00023015"/>
    </source>
</evidence>
<reference evidence="6" key="1">
    <citation type="submission" date="2020-01" db="EMBL/GenBank/DDBJ databases">
        <authorList>
            <person name="Chen W.-M."/>
        </authorList>
    </citation>
    <scope>NUCLEOTIDE SEQUENCE</scope>
    <source>
        <strain evidence="6">CYK-10</strain>
    </source>
</reference>
<dbReference type="EMBL" id="JAABNR010000006">
    <property type="protein sequence ID" value="NBZ87507.1"/>
    <property type="molecule type" value="Genomic_DNA"/>
</dbReference>
<dbReference type="InterPro" id="IPR005119">
    <property type="entry name" value="LysR_subst-bd"/>
</dbReference>
<dbReference type="SUPFAM" id="SSF46785">
    <property type="entry name" value="Winged helix' DNA-binding domain"/>
    <property type="match status" value="1"/>
</dbReference>
<dbReference type="AlphaFoldDB" id="A0AAE4Y7S7"/>
<evidence type="ECO:0000313" key="7">
    <source>
        <dbReference type="Proteomes" id="UP001193501"/>
    </source>
</evidence>
<dbReference type="PANTHER" id="PTHR30346">
    <property type="entry name" value="TRANSCRIPTIONAL DUAL REGULATOR HCAR-RELATED"/>
    <property type="match status" value="1"/>
</dbReference>
<sequence>MLSLTLRQLEYALAVAEHGGLTSAALALHVSQPALSVALAQLETALGQPLFLRRPGGPLTPTAFGTAWLAEAATHVAGLAALMQGQTRAPLRLGIFEDLAPATLAPLIAHSAQIAPRPMGFRPLAEALEQGQIDAALTWALGLPPGPWVLHDLARIAPRAVMAPDHPLAEKPALTLAEIAAHPLVLTDQDLSIAHVQSLFHAAGLSPRIAHRCASLDLMRSFAANGLGLGLSWTQPAPRQSHDGRPLVLRPVVDAPTEAVVLAVAGSPPGIAEVARFLTLELAPMSVSVAPPVAPEIAKAL</sequence>
<dbReference type="InterPro" id="IPR036390">
    <property type="entry name" value="WH_DNA-bd_sf"/>
</dbReference>
<dbReference type="InterPro" id="IPR000847">
    <property type="entry name" value="LysR_HTH_N"/>
</dbReference>
<protein>
    <submittedName>
        <fullName evidence="6">LysR family transcriptional regulator</fullName>
    </submittedName>
</protein>
<dbReference type="Pfam" id="PF00126">
    <property type="entry name" value="HTH_1"/>
    <property type="match status" value="1"/>
</dbReference>
<keyword evidence="4" id="KW-0804">Transcription</keyword>
<dbReference type="Gene3D" id="1.10.10.10">
    <property type="entry name" value="Winged helix-like DNA-binding domain superfamily/Winged helix DNA-binding domain"/>
    <property type="match status" value="1"/>
</dbReference>
<proteinExistence type="inferred from homology"/>
<dbReference type="Pfam" id="PF03466">
    <property type="entry name" value="LysR_substrate"/>
    <property type="match status" value="1"/>
</dbReference>
<dbReference type="PROSITE" id="PS50931">
    <property type="entry name" value="HTH_LYSR"/>
    <property type="match status" value="1"/>
</dbReference>
<comment type="similarity">
    <text evidence="1">Belongs to the LysR transcriptional regulatory family.</text>
</comment>
<dbReference type="InterPro" id="IPR036388">
    <property type="entry name" value="WH-like_DNA-bd_sf"/>
</dbReference>
<dbReference type="GO" id="GO:0032993">
    <property type="term" value="C:protein-DNA complex"/>
    <property type="evidence" value="ECO:0007669"/>
    <property type="project" value="TreeGrafter"/>
</dbReference>
<evidence type="ECO:0000256" key="4">
    <source>
        <dbReference type="ARBA" id="ARBA00023163"/>
    </source>
</evidence>
<keyword evidence="2" id="KW-0805">Transcription regulation</keyword>
<evidence type="ECO:0000256" key="1">
    <source>
        <dbReference type="ARBA" id="ARBA00009437"/>
    </source>
</evidence>
<keyword evidence="3" id="KW-0238">DNA-binding</keyword>
<evidence type="ECO:0000256" key="3">
    <source>
        <dbReference type="ARBA" id="ARBA00023125"/>
    </source>
</evidence>
<gene>
    <name evidence="6" type="ORF">GV832_07935</name>
</gene>
<accession>A0AAE4Y7S7</accession>